<protein>
    <submittedName>
        <fullName evidence="2">DUF91 domain-containing protein</fullName>
    </submittedName>
</protein>
<evidence type="ECO:0000313" key="2">
    <source>
        <dbReference type="EMBL" id="QLH48548.1"/>
    </source>
</evidence>
<dbReference type="Proteomes" id="UP000509684">
    <property type="component" value="Chromosome"/>
</dbReference>
<dbReference type="GO" id="GO:0003676">
    <property type="term" value="F:nucleic acid binding"/>
    <property type="evidence" value="ECO:0007669"/>
    <property type="project" value="InterPro"/>
</dbReference>
<evidence type="ECO:0000313" key="3">
    <source>
        <dbReference type="Proteomes" id="UP000509684"/>
    </source>
</evidence>
<dbReference type="KEGG" id="acog:HWD57_01130"/>
<dbReference type="InterPro" id="IPR011856">
    <property type="entry name" value="tRNA_endonuc-like_dom_sf"/>
</dbReference>
<dbReference type="Pfam" id="PF18899">
    <property type="entry name" value="DUF5655"/>
    <property type="match status" value="1"/>
</dbReference>
<dbReference type="Gene3D" id="3.40.1350.10">
    <property type="match status" value="1"/>
</dbReference>
<name>A0A7D5NAL1_9PROT</name>
<gene>
    <name evidence="2" type="ORF">HWD57_01130</name>
</gene>
<sequence length="351" mass="39166">MSDIKLFRYSNSSASELAGKSAPIEKTLQKLIESQMDTFLGVRFLASEYKTGAKHRGRIDSLGLDENGCPVIIEYKRHSNENVINQGLFYLDWLLDHKADFRLLVMDKLGKEEADKIEWSGTRLLCIAADFTRYDEHAVAQINRNIELIRYKLFGDDLLLLELVNGISAASIQTVYESDVPSSDKLTKAPAASTLAMKTHADQIATASPELLALFEQTRSFVLAQGDDIIEKPLKLYVAFRRLKNFICMSLISKHDPHIFMTLKLDPTTVELEQGFSRDVTNIGHWGTGDLAACRTWSPGNRQILLFGMKKAGICRFSGLFEVFSSFFSTAGATWPCASNSTPGRPASIPR</sequence>
<dbReference type="InterPro" id="IPR043714">
    <property type="entry name" value="DUF5655"/>
</dbReference>
<dbReference type="AlphaFoldDB" id="A0A7D5NAL1"/>
<proteinExistence type="predicted"/>
<dbReference type="EMBL" id="CP058708">
    <property type="protein sequence ID" value="QLH48548.1"/>
    <property type="molecule type" value="Genomic_DNA"/>
</dbReference>
<accession>A0A7D5NAL1</accession>
<feature type="domain" description="DUF5655" evidence="1">
    <location>
        <begin position="202"/>
        <end position="291"/>
    </location>
</feature>
<organism evidence="2 3">
    <name type="scientific">Candidatus Accumulibacter cognatus</name>
    <dbReference type="NCBI Taxonomy" id="2954383"/>
    <lineage>
        <taxon>Bacteria</taxon>
        <taxon>Pseudomonadati</taxon>
        <taxon>Pseudomonadota</taxon>
        <taxon>Betaproteobacteria</taxon>
        <taxon>Candidatus Accumulibacter</taxon>
    </lineage>
</organism>
<evidence type="ECO:0000259" key="1">
    <source>
        <dbReference type="Pfam" id="PF18899"/>
    </source>
</evidence>
<reference evidence="2 3" key="1">
    <citation type="journal article" date="2019" name="Microbiome">
        <title>Annotated bacterial chromosomes from frame-shift-corrected long-read metagenomic data.</title>
        <authorList>
            <person name="Arumugam K."/>
            <person name="Bagci C."/>
            <person name="Bessarab I."/>
            <person name="Beier S."/>
            <person name="Buchfink B."/>
            <person name="Gorska A."/>
            <person name="Qiu G."/>
            <person name="Huson D.H."/>
            <person name="Williams R.B.H."/>
        </authorList>
    </citation>
    <scope>NUCLEOTIDE SEQUENCE [LARGE SCALE GENOMIC DNA]</scope>
    <source>
        <strain evidence="2">SSA1</strain>
    </source>
</reference>